<dbReference type="InterPro" id="IPR003439">
    <property type="entry name" value="ABC_transporter-like_ATP-bd"/>
</dbReference>
<evidence type="ECO:0000256" key="3">
    <source>
        <dbReference type="ARBA" id="ARBA00022840"/>
    </source>
</evidence>
<dbReference type="InterPro" id="IPR017871">
    <property type="entry name" value="ABC_transporter-like_CS"/>
</dbReference>
<dbReference type="SMART" id="SM00382">
    <property type="entry name" value="AAA"/>
    <property type="match status" value="1"/>
</dbReference>
<proteinExistence type="predicted"/>
<evidence type="ECO:0000256" key="2">
    <source>
        <dbReference type="ARBA" id="ARBA00022741"/>
    </source>
</evidence>
<evidence type="ECO:0000313" key="6">
    <source>
        <dbReference type="Proteomes" id="UP001304683"/>
    </source>
</evidence>
<evidence type="ECO:0000313" key="5">
    <source>
        <dbReference type="EMBL" id="WPD18522.1"/>
    </source>
</evidence>
<keyword evidence="2" id="KW-0547">Nucleotide-binding</keyword>
<protein>
    <submittedName>
        <fullName evidence="5">ABC transporter ATP-binding protein</fullName>
    </submittedName>
</protein>
<dbReference type="CDD" id="cd03293">
    <property type="entry name" value="ABC_NrtD_SsuB_transporters"/>
    <property type="match status" value="1"/>
</dbReference>
<dbReference type="InterPro" id="IPR050166">
    <property type="entry name" value="ABC_transporter_ATP-bind"/>
</dbReference>
<dbReference type="PROSITE" id="PS50893">
    <property type="entry name" value="ABC_TRANSPORTER_2"/>
    <property type="match status" value="1"/>
</dbReference>
<keyword evidence="1" id="KW-0813">Transport</keyword>
<keyword evidence="3 5" id="KW-0067">ATP-binding</keyword>
<evidence type="ECO:0000256" key="1">
    <source>
        <dbReference type="ARBA" id="ARBA00022448"/>
    </source>
</evidence>
<dbReference type="PANTHER" id="PTHR42788">
    <property type="entry name" value="TAURINE IMPORT ATP-BINDING PROTEIN-RELATED"/>
    <property type="match status" value="1"/>
</dbReference>
<reference evidence="5 6" key="1">
    <citation type="submission" date="2023-08" db="EMBL/GenBank/DDBJ databases">
        <title>Genome sequence of Thermaerobacter compostii strain Ins1, a spore-forming filamentous bacterium isolated from a deep geothermal reservoir.</title>
        <authorList>
            <person name="Bregnard D."/>
            <person name="Gonzalez D."/>
            <person name="Junier P."/>
        </authorList>
    </citation>
    <scope>NUCLEOTIDE SEQUENCE [LARGE SCALE GENOMIC DNA]</scope>
    <source>
        <strain evidence="5 6">Ins1</strain>
    </source>
</reference>
<dbReference type="Proteomes" id="UP001304683">
    <property type="component" value="Chromosome"/>
</dbReference>
<dbReference type="GO" id="GO:0005524">
    <property type="term" value="F:ATP binding"/>
    <property type="evidence" value="ECO:0007669"/>
    <property type="project" value="UniProtKB-KW"/>
</dbReference>
<accession>A0ABZ0QM06</accession>
<dbReference type="SUPFAM" id="SSF52540">
    <property type="entry name" value="P-loop containing nucleoside triphosphate hydrolases"/>
    <property type="match status" value="1"/>
</dbReference>
<dbReference type="RefSeq" id="WP_318750350.1">
    <property type="nucleotide sequence ID" value="NZ_CP132508.1"/>
</dbReference>
<feature type="domain" description="ABC transporter" evidence="4">
    <location>
        <begin position="4"/>
        <end position="237"/>
    </location>
</feature>
<dbReference type="Gene3D" id="3.40.50.300">
    <property type="entry name" value="P-loop containing nucleotide triphosphate hydrolases"/>
    <property type="match status" value="1"/>
</dbReference>
<gene>
    <name evidence="5" type="ORF">Q5761_09145</name>
</gene>
<organism evidence="5 6">
    <name type="scientific">Thermaerobacter composti</name>
    <dbReference type="NCBI Taxonomy" id="554949"/>
    <lineage>
        <taxon>Bacteria</taxon>
        <taxon>Bacillati</taxon>
        <taxon>Bacillota</taxon>
        <taxon>Clostridia</taxon>
        <taxon>Eubacteriales</taxon>
        <taxon>Clostridiales Family XVII. Incertae Sedis</taxon>
        <taxon>Thermaerobacter</taxon>
    </lineage>
</organism>
<dbReference type="PROSITE" id="PS00211">
    <property type="entry name" value="ABC_TRANSPORTER_1"/>
    <property type="match status" value="1"/>
</dbReference>
<dbReference type="Pfam" id="PF00005">
    <property type="entry name" value="ABC_tran"/>
    <property type="match status" value="1"/>
</dbReference>
<evidence type="ECO:0000259" key="4">
    <source>
        <dbReference type="PROSITE" id="PS50893"/>
    </source>
</evidence>
<dbReference type="InterPro" id="IPR003593">
    <property type="entry name" value="AAA+_ATPase"/>
</dbReference>
<dbReference type="EMBL" id="CP132508">
    <property type="protein sequence ID" value="WPD18522.1"/>
    <property type="molecule type" value="Genomic_DNA"/>
</dbReference>
<dbReference type="PANTHER" id="PTHR42788:SF13">
    <property type="entry name" value="ALIPHATIC SULFONATES IMPORT ATP-BINDING PROTEIN SSUB"/>
    <property type="match status" value="1"/>
</dbReference>
<keyword evidence="6" id="KW-1185">Reference proteome</keyword>
<dbReference type="InterPro" id="IPR027417">
    <property type="entry name" value="P-loop_NTPase"/>
</dbReference>
<sequence length="391" mass="43460">MSSIEIKDLRHTYYNPHTRQQVLALDGVNLTVGDGEFVTVVGPSGCGKSTLLYLIAGLVRPSSGEIRVDGRVVSGPGSDRGMVFQEIAILPWRTVRQNIAHGLEIQGVAREVRETIVKRYVDLCGLNGFEDKYPYELSGGMRQRVAVARTLASNPKVVLMDEPFAALDAQTRITLAQELHRISLATSPTIIFVTHNVEEALYLGDKVVIMSRRPGRVKSIVSVPVPRAKRTYEDVMGNPELEEIRQFIFNAIREEVMGSVSDDGEVRSFDEVQGDSSKGRRRWWQILLHRTILSALGVAIVAGGYAVKGALDAPKKLDPDVLAAVRRGEPVRVVVHFQFPVEDFHIRYLQSYGTVGAVTSHEIQLQRVMPQQLLKLAGHYWVERVESDRGG</sequence>
<name>A0ABZ0QM06_9FIRM</name>